<proteinExistence type="predicted"/>
<organism evidence="1 2">
    <name type="scientific">Subdoligranulum variabile DSM 15176</name>
    <dbReference type="NCBI Taxonomy" id="411471"/>
    <lineage>
        <taxon>Bacteria</taxon>
        <taxon>Bacillati</taxon>
        <taxon>Bacillota</taxon>
        <taxon>Clostridia</taxon>
        <taxon>Eubacteriales</taxon>
        <taxon>Oscillospiraceae</taxon>
        <taxon>Subdoligranulum</taxon>
    </lineage>
</organism>
<dbReference type="AlphaFoldDB" id="D1PMK3"/>
<dbReference type="HOGENOM" id="CLU_2848194_0_0_9"/>
<dbReference type="Proteomes" id="UP000003438">
    <property type="component" value="Unassembled WGS sequence"/>
</dbReference>
<comment type="caution">
    <text evidence="1">The sequence shown here is derived from an EMBL/GenBank/DDBJ whole genome shotgun (WGS) entry which is preliminary data.</text>
</comment>
<reference evidence="1" key="1">
    <citation type="submission" date="2009-12" db="EMBL/GenBank/DDBJ databases">
        <authorList>
            <person name="Weinstock G."/>
            <person name="Sodergren E."/>
            <person name="Clifton S."/>
            <person name="Fulton L."/>
            <person name="Fulton B."/>
            <person name="Courtney L."/>
            <person name="Fronick C."/>
            <person name="Harrison M."/>
            <person name="Strong C."/>
            <person name="Farmer C."/>
            <person name="Delahaunty K."/>
            <person name="Markovic C."/>
            <person name="Hall O."/>
            <person name="Minx P."/>
            <person name="Tomlinson C."/>
            <person name="Mitreva M."/>
            <person name="Nelson J."/>
            <person name="Hou S."/>
            <person name="Wollam A."/>
            <person name="Pepin K.H."/>
            <person name="Johnson M."/>
            <person name="Bhonagiri V."/>
            <person name="Nash W.E."/>
            <person name="Warren W."/>
            <person name="Chinwalla A."/>
            <person name="Mardis E.R."/>
            <person name="Wilson R.K."/>
        </authorList>
    </citation>
    <scope>NUCLEOTIDE SEQUENCE [LARGE SCALE GENOMIC DNA]</scope>
    <source>
        <strain evidence="1">DSM 15176</strain>
    </source>
</reference>
<evidence type="ECO:0000313" key="1">
    <source>
        <dbReference type="EMBL" id="EFB75788.1"/>
    </source>
</evidence>
<accession>D1PMK3</accession>
<evidence type="ECO:0000313" key="2">
    <source>
        <dbReference type="Proteomes" id="UP000003438"/>
    </source>
</evidence>
<dbReference type="EMBL" id="ACBY02000023">
    <property type="protein sequence ID" value="EFB75788.1"/>
    <property type="molecule type" value="Genomic_DNA"/>
</dbReference>
<sequence>MRQVEYCNDALNSALADAPCDEKYANGGKKSLCLFYRKREGHNQTADVAEKICVRNSPKEEWIIT</sequence>
<keyword evidence="2" id="KW-1185">Reference proteome</keyword>
<protein>
    <submittedName>
        <fullName evidence="1">Uncharacterized protein</fullName>
    </submittedName>
</protein>
<gene>
    <name evidence="1" type="ORF">SUBVAR_05564</name>
</gene>
<name>D1PMK3_9FIRM</name>
<dbReference type="STRING" id="411471.SUBVAR_05564"/>